<feature type="compositionally biased region" description="Acidic residues" evidence="1">
    <location>
        <begin position="690"/>
        <end position="705"/>
    </location>
</feature>
<organism evidence="2 3">
    <name type="scientific">Rhodocollybia butyracea</name>
    <dbReference type="NCBI Taxonomy" id="206335"/>
    <lineage>
        <taxon>Eukaryota</taxon>
        <taxon>Fungi</taxon>
        <taxon>Dikarya</taxon>
        <taxon>Basidiomycota</taxon>
        <taxon>Agaricomycotina</taxon>
        <taxon>Agaricomycetes</taxon>
        <taxon>Agaricomycetidae</taxon>
        <taxon>Agaricales</taxon>
        <taxon>Marasmiineae</taxon>
        <taxon>Omphalotaceae</taxon>
        <taxon>Rhodocollybia</taxon>
    </lineage>
</organism>
<gene>
    <name evidence="2" type="ORF">BDP27DRAFT_1427672</name>
</gene>
<feature type="compositionally biased region" description="Acidic residues" evidence="1">
    <location>
        <begin position="605"/>
        <end position="614"/>
    </location>
</feature>
<comment type="caution">
    <text evidence="2">The sequence shown here is derived from an EMBL/GenBank/DDBJ whole genome shotgun (WGS) entry which is preliminary data.</text>
</comment>
<dbReference type="AlphaFoldDB" id="A0A9P5U1S0"/>
<feature type="compositionally biased region" description="Basic and acidic residues" evidence="1">
    <location>
        <begin position="573"/>
        <end position="582"/>
    </location>
</feature>
<proteinExistence type="predicted"/>
<evidence type="ECO:0000313" key="3">
    <source>
        <dbReference type="Proteomes" id="UP000772434"/>
    </source>
</evidence>
<dbReference type="OrthoDB" id="3054194at2759"/>
<reference evidence="2" key="1">
    <citation type="submission" date="2020-11" db="EMBL/GenBank/DDBJ databases">
        <authorList>
            <consortium name="DOE Joint Genome Institute"/>
            <person name="Ahrendt S."/>
            <person name="Riley R."/>
            <person name="Andreopoulos W."/>
            <person name="Labutti K."/>
            <person name="Pangilinan J."/>
            <person name="Ruiz-Duenas F.J."/>
            <person name="Barrasa J.M."/>
            <person name="Sanchez-Garcia M."/>
            <person name="Camarero S."/>
            <person name="Miyauchi S."/>
            <person name="Serrano A."/>
            <person name="Linde D."/>
            <person name="Babiker R."/>
            <person name="Drula E."/>
            <person name="Ayuso-Fernandez I."/>
            <person name="Pacheco R."/>
            <person name="Padilla G."/>
            <person name="Ferreira P."/>
            <person name="Barriuso J."/>
            <person name="Kellner H."/>
            <person name="Castanera R."/>
            <person name="Alfaro M."/>
            <person name="Ramirez L."/>
            <person name="Pisabarro A.G."/>
            <person name="Kuo A."/>
            <person name="Tritt A."/>
            <person name="Lipzen A."/>
            <person name="He G."/>
            <person name="Yan M."/>
            <person name="Ng V."/>
            <person name="Cullen D."/>
            <person name="Martin F."/>
            <person name="Rosso M.-N."/>
            <person name="Henrissat B."/>
            <person name="Hibbett D."/>
            <person name="Martinez A.T."/>
            <person name="Grigoriev I.V."/>
        </authorList>
    </citation>
    <scope>NUCLEOTIDE SEQUENCE</scope>
    <source>
        <strain evidence="2">AH 40177</strain>
    </source>
</reference>
<sequence>MSYDLRSSSMLGSSSIPQVMVLDIDYSDVEGDRKAQSSRHLRFHFFAFQTFATRFPSRRFICINFGTAEFHKSSAFLSQAHMPELSWQTPVLNNPVDAQSAAARKAVEVSASTQALIDQCTQESRRVPARSTESTGVEDFLDKLDNGVDVTRTCGLMRPTSLNRQSQDTPQDSQTALSRPASPQAEHRNKSPTPNNNRQSSAHRQSLSPGRIPLRQPPRHQSISPAPSPVPSRIPSSARDASIEVDKQKQKQKQKRAPMGPAERKSARKQSLEKQQALLQAITEALDEQEEKFEALAEEHEVGLERVKQLALHKAPIKDNRRTSDYNIAMHFKSLELNGGLPKNRRLMPDEVREALREDEVWQEALKSPERMQIWRDKFDDEKAEDAADVVGRVSTKAATQAASKSLVLLQNQCEYAYERSRVNTFGIMGRGFFDSKAQPAFFGCGPADGFLREKSGVSIQGFMNLWDSYVCEKEELGKKFLSVSKMNSESVQLILRSLREITGLHNVLMSYSQFDVKIVVAHKVKIVGWPVGVDFASPQTITKAEPAKILYEAWKSGTAYWRKLTASEHRAAARKADEESSAKSQKRRSDAGGTHKRKRLVSDGNDDNSDEMEGAPVKKKSKGKGVDERDAGKKKSKRRVEKTGSMKGKGAEPVASSSKHSESVASSSKRPTIGRAAKAGKGFISDGIADFDDGDSDDYIDADV</sequence>
<protein>
    <submittedName>
        <fullName evidence="2">Uncharacterized protein</fullName>
    </submittedName>
</protein>
<feature type="compositionally biased region" description="Polar residues" evidence="1">
    <location>
        <begin position="160"/>
        <end position="177"/>
    </location>
</feature>
<feature type="region of interest" description="Disordered" evidence="1">
    <location>
        <begin position="157"/>
        <end position="273"/>
    </location>
</feature>
<evidence type="ECO:0000313" key="2">
    <source>
        <dbReference type="EMBL" id="KAF9062689.1"/>
    </source>
</evidence>
<keyword evidence="3" id="KW-1185">Reference proteome</keyword>
<dbReference type="EMBL" id="JADNRY010000165">
    <property type="protein sequence ID" value="KAF9062689.1"/>
    <property type="molecule type" value="Genomic_DNA"/>
</dbReference>
<name>A0A9P5U1S0_9AGAR</name>
<evidence type="ECO:0000256" key="1">
    <source>
        <dbReference type="SAM" id="MobiDB-lite"/>
    </source>
</evidence>
<feature type="compositionally biased region" description="Polar residues" evidence="1">
    <location>
        <begin position="191"/>
        <end position="208"/>
    </location>
</feature>
<accession>A0A9P5U1S0</accession>
<feature type="compositionally biased region" description="Basic and acidic residues" evidence="1">
    <location>
        <begin position="625"/>
        <end position="634"/>
    </location>
</feature>
<dbReference type="Proteomes" id="UP000772434">
    <property type="component" value="Unassembled WGS sequence"/>
</dbReference>
<feature type="region of interest" description="Disordered" evidence="1">
    <location>
        <begin position="573"/>
        <end position="705"/>
    </location>
</feature>
<feature type="compositionally biased region" description="Low complexity" evidence="1">
    <location>
        <begin position="655"/>
        <end position="670"/>
    </location>
</feature>